<dbReference type="InterPro" id="IPR029058">
    <property type="entry name" value="AB_hydrolase_fold"/>
</dbReference>
<dbReference type="EMBL" id="MKGL01000328">
    <property type="protein sequence ID" value="RNF00397.1"/>
    <property type="molecule type" value="Genomic_DNA"/>
</dbReference>
<dbReference type="GeneID" id="40331677"/>
<organism evidence="2 3">
    <name type="scientific">Trypanosoma rangeli</name>
    <dbReference type="NCBI Taxonomy" id="5698"/>
    <lineage>
        <taxon>Eukaryota</taxon>
        <taxon>Discoba</taxon>
        <taxon>Euglenozoa</taxon>
        <taxon>Kinetoplastea</taxon>
        <taxon>Metakinetoplastina</taxon>
        <taxon>Trypanosomatida</taxon>
        <taxon>Trypanosomatidae</taxon>
        <taxon>Trypanosoma</taxon>
        <taxon>Herpetosoma</taxon>
    </lineage>
</organism>
<dbReference type="RefSeq" id="XP_029235744.1">
    <property type="nucleotide sequence ID" value="XM_029384524.1"/>
</dbReference>
<comment type="caution">
    <text evidence="2">The sequence shown here is derived from an EMBL/GenBank/DDBJ whole genome shotgun (WGS) entry which is preliminary data.</text>
</comment>
<evidence type="ECO:0000256" key="1">
    <source>
        <dbReference type="SAM" id="MobiDB-lite"/>
    </source>
</evidence>
<dbReference type="OrthoDB" id="19657at2759"/>
<dbReference type="OMA" id="RDEHRYV"/>
<keyword evidence="3" id="KW-1185">Reference proteome</keyword>
<feature type="compositionally biased region" description="Basic residues" evidence="1">
    <location>
        <begin position="370"/>
        <end position="380"/>
    </location>
</feature>
<sequence length="380" mass="42016">MRTVRFSLSAAAASAPPPLMKEAGNVAGVAAAAEKPRRAFAPLRIHPWQRGCLEASRDQLLPQTLLYHGTHLGPRPLIILDHTTKSPAEAAAAAQKYEAVLSQLSWEYGAVYIPLQVDYSETTKGLIEHTCQQVCAVMDVLDVRWTHFLTHSYGCLVAAYMAASEAFPHRIGTFISLDTPLVTRALVQNMQQREEIAKAERNVNVPEADLSFAKHSLLSSLEGPLPCPAESDTGLYNDYLFNPAGIFHADGLVRCEERYVPVKHLAEVRHPMQLVVPAGNTVADVAVHKEFFGLRRPVVLKGCQCHEELFHDEGAKELAKVLETWLQRFEPDAYLAKRYEQAAREMSQLMMSSVPASVKADGAEGGGEQRKKKKEKKKKA</sequence>
<dbReference type="SUPFAM" id="SSF53474">
    <property type="entry name" value="alpha/beta-Hydrolases"/>
    <property type="match status" value="1"/>
</dbReference>
<reference evidence="2 3" key="1">
    <citation type="journal article" date="2018" name="BMC Genomics">
        <title>Genomic comparison of Trypanosoma conorhini and Trypanosoma rangeli to Trypanosoma cruzi strains of high and low virulence.</title>
        <authorList>
            <person name="Bradwell K.R."/>
            <person name="Koparde V.N."/>
            <person name="Matveyev A.V."/>
            <person name="Serrano M.G."/>
            <person name="Alves J.M."/>
            <person name="Parikh H."/>
            <person name="Huang B."/>
            <person name="Lee V."/>
            <person name="Espinosa-Alvarez O."/>
            <person name="Ortiz P.A."/>
            <person name="Costa-Martins A.G."/>
            <person name="Teixeira M.M."/>
            <person name="Buck G.A."/>
        </authorList>
    </citation>
    <scope>NUCLEOTIDE SEQUENCE [LARGE SCALE GENOMIC DNA]</scope>
    <source>
        <strain evidence="2 3">AM80</strain>
    </source>
</reference>
<name>A0A422N4J3_TRYRA</name>
<evidence type="ECO:0008006" key="4">
    <source>
        <dbReference type="Google" id="ProtNLM"/>
    </source>
</evidence>
<evidence type="ECO:0000313" key="2">
    <source>
        <dbReference type="EMBL" id="RNF00397.1"/>
    </source>
</evidence>
<feature type="region of interest" description="Disordered" evidence="1">
    <location>
        <begin position="357"/>
        <end position="380"/>
    </location>
</feature>
<accession>A0A422N4J3</accession>
<dbReference type="Proteomes" id="UP000283634">
    <property type="component" value="Unassembled WGS sequence"/>
</dbReference>
<dbReference type="Gene3D" id="3.40.50.1820">
    <property type="entry name" value="alpha/beta hydrolase"/>
    <property type="match status" value="1"/>
</dbReference>
<dbReference type="AlphaFoldDB" id="A0A422N4J3"/>
<proteinExistence type="predicted"/>
<evidence type="ECO:0000313" key="3">
    <source>
        <dbReference type="Proteomes" id="UP000283634"/>
    </source>
</evidence>
<protein>
    <recommendedName>
        <fullName evidence="4">AB hydrolase-1 domain-containing protein</fullName>
    </recommendedName>
</protein>
<gene>
    <name evidence="2" type="ORF">TraAM80_07744</name>
</gene>